<dbReference type="HOGENOM" id="CLU_1348879_0_0_1"/>
<name>S8ADC2_DACHA</name>
<reference evidence="1 2" key="1">
    <citation type="journal article" date="2013" name="PLoS Genet.">
        <title>Genomic mechanisms accounting for the adaptation to parasitism in nematode-trapping fungi.</title>
        <authorList>
            <person name="Meerupati T."/>
            <person name="Andersson K.M."/>
            <person name="Friman E."/>
            <person name="Kumar D."/>
            <person name="Tunlid A."/>
            <person name="Ahren D."/>
        </authorList>
    </citation>
    <scope>NUCLEOTIDE SEQUENCE [LARGE SCALE GENOMIC DNA]</scope>
    <source>
        <strain evidence="1 2">CBS 200.50</strain>
    </source>
</reference>
<evidence type="ECO:0000313" key="1">
    <source>
        <dbReference type="EMBL" id="EPS39106.1"/>
    </source>
</evidence>
<gene>
    <name evidence="1" type="ORF">H072_7128</name>
</gene>
<dbReference type="EMBL" id="AQGS01000489">
    <property type="protein sequence ID" value="EPS39106.1"/>
    <property type="molecule type" value="Genomic_DNA"/>
</dbReference>
<keyword evidence="2" id="KW-1185">Reference proteome</keyword>
<proteinExistence type="predicted"/>
<comment type="caution">
    <text evidence="1">The sequence shown here is derived from an EMBL/GenBank/DDBJ whole genome shotgun (WGS) entry which is preliminary data.</text>
</comment>
<accession>S8ADC2</accession>
<reference evidence="2" key="2">
    <citation type="submission" date="2013-04" db="EMBL/GenBank/DDBJ databases">
        <title>Genomic mechanisms accounting for the adaptation to parasitism in nematode-trapping fungi.</title>
        <authorList>
            <person name="Ahren D.G."/>
        </authorList>
    </citation>
    <scope>NUCLEOTIDE SEQUENCE [LARGE SCALE GENOMIC DNA]</scope>
    <source>
        <strain evidence="2">CBS 200.50</strain>
    </source>
</reference>
<dbReference type="Proteomes" id="UP000015100">
    <property type="component" value="Unassembled WGS sequence"/>
</dbReference>
<protein>
    <submittedName>
        <fullName evidence="1">Uncharacterized protein</fullName>
    </submittedName>
</protein>
<dbReference type="AlphaFoldDB" id="S8ADC2"/>
<sequence length="203" mass="23573">MDTDKIKHVVERVIVDKVCKTVKRRKQDDFLVPGALNHDLKIPGTWNEIPYRWSISRDQAQVPVIWTAPPLPEVNQGKHRYNFTIELYRLSGTGSQGTKKRIGEIFSHTKYDNKCYFPQPQGYDYQRWCLDGKVGKCDNYLLAFIADFNLYKAAGFDIKPGMYEYRAERTIDNEKERMIVSTSKPFLVSEGFMDTSCKPPLCF</sequence>
<organism evidence="1 2">
    <name type="scientific">Dactylellina haptotyla (strain CBS 200.50)</name>
    <name type="common">Nematode-trapping fungus</name>
    <name type="synonym">Monacrosporium haptotylum</name>
    <dbReference type="NCBI Taxonomy" id="1284197"/>
    <lineage>
        <taxon>Eukaryota</taxon>
        <taxon>Fungi</taxon>
        <taxon>Dikarya</taxon>
        <taxon>Ascomycota</taxon>
        <taxon>Pezizomycotina</taxon>
        <taxon>Orbiliomycetes</taxon>
        <taxon>Orbiliales</taxon>
        <taxon>Orbiliaceae</taxon>
        <taxon>Dactylellina</taxon>
    </lineage>
</organism>
<evidence type="ECO:0000313" key="2">
    <source>
        <dbReference type="Proteomes" id="UP000015100"/>
    </source>
</evidence>